<comment type="subunit">
    <text evidence="2 10">Homodimer.</text>
</comment>
<keyword evidence="10" id="KW-0963">Cytoplasm</keyword>
<dbReference type="FunFam" id="2.40.50.140:FF:000024">
    <property type="entry name" value="Lysine--tRNA ligase"/>
    <property type="match status" value="1"/>
</dbReference>
<evidence type="ECO:0000256" key="6">
    <source>
        <dbReference type="ARBA" id="ARBA00022840"/>
    </source>
</evidence>
<comment type="catalytic activity">
    <reaction evidence="9 10 11">
        <text>tRNA(Lys) + L-lysine + ATP = L-lysyl-tRNA(Lys) + AMP + diphosphate</text>
        <dbReference type="Rhea" id="RHEA:20792"/>
        <dbReference type="Rhea" id="RHEA-COMP:9696"/>
        <dbReference type="Rhea" id="RHEA-COMP:9697"/>
        <dbReference type="ChEBI" id="CHEBI:30616"/>
        <dbReference type="ChEBI" id="CHEBI:32551"/>
        <dbReference type="ChEBI" id="CHEBI:33019"/>
        <dbReference type="ChEBI" id="CHEBI:78442"/>
        <dbReference type="ChEBI" id="CHEBI:78529"/>
        <dbReference type="ChEBI" id="CHEBI:456215"/>
        <dbReference type="EC" id="6.1.1.6"/>
    </reaction>
</comment>
<dbReference type="Pfam" id="PF00152">
    <property type="entry name" value="tRNA-synt_2"/>
    <property type="match status" value="1"/>
</dbReference>
<dbReference type="Gene3D" id="3.30.930.10">
    <property type="entry name" value="Bira Bifunctional Protein, Domain 2"/>
    <property type="match status" value="1"/>
</dbReference>
<dbReference type="CDD" id="cd04322">
    <property type="entry name" value="LysRS_N"/>
    <property type="match status" value="1"/>
</dbReference>
<dbReference type="InterPro" id="IPR006195">
    <property type="entry name" value="aa-tRNA-synth_II"/>
</dbReference>
<dbReference type="Proteomes" id="UP000289726">
    <property type="component" value="Chromosome"/>
</dbReference>
<evidence type="ECO:0000256" key="7">
    <source>
        <dbReference type="ARBA" id="ARBA00022917"/>
    </source>
</evidence>
<dbReference type="InterPro" id="IPR004365">
    <property type="entry name" value="NA-bd_OB_tRNA"/>
</dbReference>
<evidence type="ECO:0000256" key="9">
    <source>
        <dbReference type="ARBA" id="ARBA00048573"/>
    </source>
</evidence>
<evidence type="ECO:0000256" key="8">
    <source>
        <dbReference type="ARBA" id="ARBA00023146"/>
    </source>
</evidence>
<dbReference type="InterPro" id="IPR002313">
    <property type="entry name" value="Lys-tRNA-ligase_II"/>
</dbReference>
<feature type="binding site" evidence="10">
    <location>
        <position position="410"/>
    </location>
    <ligand>
        <name>Mg(2+)</name>
        <dbReference type="ChEBI" id="CHEBI:18420"/>
        <label>2</label>
    </ligand>
</feature>
<dbReference type="NCBIfam" id="TIGR00499">
    <property type="entry name" value="lysS_bact"/>
    <property type="match status" value="1"/>
</dbReference>
<dbReference type="GO" id="GO:0004824">
    <property type="term" value="F:lysine-tRNA ligase activity"/>
    <property type="evidence" value="ECO:0007669"/>
    <property type="project" value="UniProtKB-UniRule"/>
</dbReference>
<dbReference type="AlphaFoldDB" id="A0A4P6MBZ9"/>
<dbReference type="InterPro" id="IPR044136">
    <property type="entry name" value="Lys-tRNA-ligase_II_N"/>
</dbReference>
<dbReference type="Gene3D" id="2.40.50.140">
    <property type="entry name" value="Nucleic acid-binding proteins"/>
    <property type="match status" value="1"/>
</dbReference>
<keyword evidence="5 10" id="KW-0547">Nucleotide-binding</keyword>
<dbReference type="InterPro" id="IPR045864">
    <property type="entry name" value="aa-tRNA-synth_II/BPL/LPL"/>
</dbReference>
<feature type="binding site" evidence="10">
    <location>
        <position position="403"/>
    </location>
    <ligand>
        <name>Mg(2+)</name>
        <dbReference type="ChEBI" id="CHEBI:18420"/>
        <label>1</label>
    </ligand>
</feature>
<dbReference type="HAMAP" id="MF_00252">
    <property type="entry name" value="Lys_tRNA_synth_class2"/>
    <property type="match status" value="1"/>
</dbReference>
<keyword evidence="3 10" id="KW-0436">Ligase</keyword>
<dbReference type="GO" id="GO:0005524">
    <property type="term" value="F:ATP binding"/>
    <property type="evidence" value="ECO:0007669"/>
    <property type="project" value="UniProtKB-UniRule"/>
</dbReference>
<dbReference type="InterPro" id="IPR004364">
    <property type="entry name" value="Aa-tRNA-synt_II"/>
</dbReference>
<dbReference type="InterPro" id="IPR018149">
    <property type="entry name" value="Lys-tRNA-synth_II_C"/>
</dbReference>
<protein>
    <recommendedName>
        <fullName evidence="10">Lysine--tRNA ligase</fullName>
        <ecNumber evidence="10">6.1.1.6</ecNumber>
    </recommendedName>
    <alternativeName>
        <fullName evidence="10">Lysyl-tRNA synthetase</fullName>
        <shortName evidence="10">LysRS</shortName>
    </alternativeName>
</protein>
<accession>A0A4P6MBZ9</accession>
<name>A0A4P6MBZ9_9MOLU</name>
<reference evidence="13 14" key="1">
    <citation type="submission" date="2019-02" db="EMBL/GenBank/DDBJ databases">
        <title>Draft Genome Sequence of Maize Bushy Stunt-like Phytoplasma group 16SrI-B (Aster yellows) in South Africa.</title>
        <authorList>
            <person name="Coetzee B."/>
            <person name="Douglas-Smit N."/>
            <person name="Maree H.J."/>
            <person name="Burger J.T."/>
            <person name="Kruger K."/>
            <person name="Pietersen G."/>
        </authorList>
    </citation>
    <scope>NUCLEOTIDE SEQUENCE [LARGE SCALE GENOMIC DNA]</scope>
    <source>
        <strain evidence="13 14">De Villa</strain>
    </source>
</reference>
<keyword evidence="6 10" id="KW-0067">ATP-binding</keyword>
<evidence type="ECO:0000313" key="13">
    <source>
        <dbReference type="EMBL" id="QBF23763.1"/>
    </source>
</evidence>
<keyword evidence="8 10" id="KW-0030">Aminoacyl-tRNA synthetase</keyword>
<proteinExistence type="inferred from homology"/>
<dbReference type="NCBIfam" id="NF001756">
    <property type="entry name" value="PRK00484.1"/>
    <property type="match status" value="1"/>
</dbReference>
<evidence type="ECO:0000256" key="5">
    <source>
        <dbReference type="ARBA" id="ARBA00022741"/>
    </source>
</evidence>
<evidence type="ECO:0000256" key="3">
    <source>
        <dbReference type="ARBA" id="ARBA00022598"/>
    </source>
</evidence>
<evidence type="ECO:0000256" key="1">
    <source>
        <dbReference type="ARBA" id="ARBA00008226"/>
    </source>
</evidence>
<evidence type="ECO:0000256" key="4">
    <source>
        <dbReference type="ARBA" id="ARBA00022723"/>
    </source>
</evidence>
<evidence type="ECO:0000256" key="11">
    <source>
        <dbReference type="RuleBase" id="RU000336"/>
    </source>
</evidence>
<sequence>MATKLSEQEIIRHQKMNELKKINIDPFGKKFVPSHSIEQILLQYQKADSLALEQSQINVCVAGRIVLKRGQGKAGFLHLQDFNFRMQAYIKLDLVGKDAFQIYQNCDLGDIIGIKGFLFKTKTQELTIKALEFIHLTKALKPLPDKFHGLQNREEMRKNRYVDLIVNEKTRQVFLTRSLIMKYIRNFFDNQGFLEVETPILQPTLGGASAKPFITHHNALNYNFYLRIATELPLKKLIVGGMNKVYEIGRLFRNEGIDATHNPEFSTIEAYLAYADMQDIMDLTKQCLQGLAQKLFGKLQFTYQNQEIDFSHFAKVSMVASIKEKTGIDFTDNFTLEQCLSLAKKHQIEVMPHFSKGHIIEAFFGKYVENTLIQPTFVYGHPLEISPLAKQNEADPRFTDRFELFIVGKEFANAFSELNDPIEQEKRFLNQLQQKQLGNDEANDMDYDFLNALNYGMPPTGGLGMGLDRLVMLLTDTANIRDVILFPHCKNQNKFSQNKTANKVLTNNDNE</sequence>
<dbReference type="SUPFAM" id="SSF55681">
    <property type="entry name" value="Class II aaRS and biotin synthetases"/>
    <property type="match status" value="1"/>
</dbReference>
<dbReference type="RefSeq" id="WP_130427491.1">
    <property type="nucleotide sequence ID" value="NZ_CP035949.1"/>
</dbReference>
<dbReference type="GO" id="GO:0000049">
    <property type="term" value="F:tRNA binding"/>
    <property type="evidence" value="ECO:0007669"/>
    <property type="project" value="TreeGrafter"/>
</dbReference>
<dbReference type="GO" id="GO:0005829">
    <property type="term" value="C:cytosol"/>
    <property type="evidence" value="ECO:0007669"/>
    <property type="project" value="TreeGrafter"/>
</dbReference>
<dbReference type="EMBL" id="CP035949">
    <property type="protein sequence ID" value="QBF23763.1"/>
    <property type="molecule type" value="Genomic_DNA"/>
</dbReference>
<dbReference type="PANTHER" id="PTHR42918:SF15">
    <property type="entry name" value="LYSINE--TRNA LIGASE, CHLOROPLASTIC_MITOCHONDRIAL"/>
    <property type="match status" value="1"/>
</dbReference>
<keyword evidence="4 10" id="KW-0479">Metal-binding</keyword>
<comment type="subcellular location">
    <subcellularLocation>
        <location evidence="10">Cytoplasm</location>
    </subcellularLocation>
</comment>
<evidence type="ECO:0000256" key="2">
    <source>
        <dbReference type="ARBA" id="ARBA00011738"/>
    </source>
</evidence>
<feature type="binding site" evidence="10">
    <location>
        <position position="410"/>
    </location>
    <ligand>
        <name>Mg(2+)</name>
        <dbReference type="ChEBI" id="CHEBI:18420"/>
        <label>1</label>
    </ligand>
</feature>
<evidence type="ECO:0000313" key="14">
    <source>
        <dbReference type="Proteomes" id="UP000289726"/>
    </source>
</evidence>
<dbReference type="SUPFAM" id="SSF50249">
    <property type="entry name" value="Nucleic acid-binding proteins"/>
    <property type="match status" value="1"/>
</dbReference>
<feature type="domain" description="Aminoacyl-transfer RNA synthetases class-II family profile" evidence="12">
    <location>
        <begin position="174"/>
        <end position="487"/>
    </location>
</feature>
<organism evidence="13 14">
    <name type="scientific">'Catharanthus roseus' aster yellows phytoplasma</name>
    <dbReference type="NCBI Taxonomy" id="1193712"/>
    <lineage>
        <taxon>Bacteria</taxon>
        <taxon>Bacillati</taxon>
        <taxon>Mycoplasmatota</taxon>
        <taxon>Mollicutes</taxon>
        <taxon>Acholeplasmatales</taxon>
        <taxon>Acholeplasmataceae</taxon>
        <taxon>Candidatus Phytoplasma</taxon>
        <taxon>16SrI (Aster yellows group)</taxon>
    </lineage>
</organism>
<keyword evidence="14" id="KW-1185">Reference proteome</keyword>
<dbReference type="GO" id="GO:0000287">
    <property type="term" value="F:magnesium ion binding"/>
    <property type="evidence" value="ECO:0007669"/>
    <property type="project" value="UniProtKB-UniRule"/>
</dbReference>
<keyword evidence="7 10" id="KW-0648">Protein biosynthesis</keyword>
<dbReference type="PROSITE" id="PS50862">
    <property type="entry name" value="AA_TRNA_LIGASE_II"/>
    <property type="match status" value="1"/>
</dbReference>
<evidence type="ECO:0000259" key="12">
    <source>
        <dbReference type="PROSITE" id="PS50862"/>
    </source>
</evidence>
<evidence type="ECO:0000256" key="10">
    <source>
        <dbReference type="HAMAP-Rule" id="MF_00252"/>
    </source>
</evidence>
<comment type="cofactor">
    <cofactor evidence="10 11">
        <name>Mg(2+)</name>
        <dbReference type="ChEBI" id="CHEBI:18420"/>
    </cofactor>
    <text evidence="10 11">Binds 3 Mg(2+) ions per subunit.</text>
</comment>
<gene>
    <name evidence="10 13" type="primary">lysS</name>
    <name evidence="13" type="ORF">EXT02_00830</name>
</gene>
<dbReference type="InterPro" id="IPR012340">
    <property type="entry name" value="NA-bd_OB-fold"/>
</dbReference>
<comment type="similarity">
    <text evidence="1 10">Belongs to the class-II aminoacyl-tRNA synthetase family.</text>
</comment>
<keyword evidence="10 11" id="KW-0460">Magnesium</keyword>
<dbReference type="EC" id="6.1.1.6" evidence="10"/>
<dbReference type="PRINTS" id="PR00982">
    <property type="entry name" value="TRNASYNTHLYS"/>
</dbReference>
<dbReference type="Pfam" id="PF01336">
    <property type="entry name" value="tRNA_anti-codon"/>
    <property type="match status" value="1"/>
</dbReference>
<dbReference type="CDD" id="cd00775">
    <property type="entry name" value="LysRS_core"/>
    <property type="match status" value="1"/>
</dbReference>
<dbReference type="GO" id="GO:0006430">
    <property type="term" value="P:lysyl-tRNA aminoacylation"/>
    <property type="evidence" value="ECO:0007669"/>
    <property type="project" value="UniProtKB-UniRule"/>
</dbReference>
<dbReference type="PANTHER" id="PTHR42918">
    <property type="entry name" value="LYSYL-TRNA SYNTHETASE"/>
    <property type="match status" value="1"/>
</dbReference>